<organism evidence="1">
    <name type="scientific">Mycobacterium triplex</name>
    <dbReference type="NCBI Taxonomy" id="47839"/>
    <lineage>
        <taxon>Bacteria</taxon>
        <taxon>Bacillati</taxon>
        <taxon>Actinomycetota</taxon>
        <taxon>Actinomycetes</taxon>
        <taxon>Mycobacteriales</taxon>
        <taxon>Mycobacteriaceae</taxon>
        <taxon>Mycobacterium</taxon>
        <taxon>Mycobacterium simiae complex</taxon>
    </lineage>
</organism>
<reference evidence="1" key="2">
    <citation type="submission" date="2014-04" db="EMBL/GenBank/DDBJ databases">
        <authorList>
            <person name="Urmite Genomes U."/>
        </authorList>
    </citation>
    <scope>NUCLEOTIDE SEQUENCE</scope>
    <source>
        <strain evidence="1">DSM 44626</strain>
    </source>
</reference>
<dbReference type="OrthoDB" id="4716247at2"/>
<keyword evidence="3" id="KW-1185">Reference proteome</keyword>
<evidence type="ECO:0000313" key="3">
    <source>
        <dbReference type="Proteomes" id="UP000193710"/>
    </source>
</evidence>
<dbReference type="HOGENOM" id="CLU_1347683_0_0_11"/>
<proteinExistence type="predicted"/>
<dbReference type="RefSeq" id="WP_036473570.1">
    <property type="nucleotide sequence ID" value="NZ_HG964447.1"/>
</dbReference>
<name>A0A024K5K4_9MYCO</name>
<evidence type="ECO:0000313" key="2">
    <source>
        <dbReference type="EMBL" id="ORX07787.1"/>
    </source>
</evidence>
<gene>
    <name evidence="2" type="ORF">AWC29_06500</name>
    <name evidence="1" type="ORF">BN973_05742</name>
</gene>
<protein>
    <submittedName>
        <fullName evidence="1">Uncharacterized protein</fullName>
    </submittedName>
</protein>
<evidence type="ECO:0000313" key="1">
    <source>
        <dbReference type="EMBL" id="CDO91335.1"/>
    </source>
</evidence>
<dbReference type="AlphaFoldDB" id="A0A024K5K4"/>
<reference evidence="2 3" key="3">
    <citation type="submission" date="2016-01" db="EMBL/GenBank/DDBJ databases">
        <title>The new phylogeny of the genus Mycobacterium.</title>
        <authorList>
            <person name="Tarcisio F."/>
            <person name="Conor M."/>
            <person name="Antonella G."/>
            <person name="Elisabetta G."/>
            <person name="Giulia F.S."/>
            <person name="Sara T."/>
            <person name="Anna F."/>
            <person name="Clotilde B."/>
            <person name="Roberto B."/>
            <person name="Veronica D.S."/>
            <person name="Fabio R."/>
            <person name="Monica P."/>
            <person name="Olivier J."/>
            <person name="Enrico T."/>
            <person name="Nicola S."/>
        </authorList>
    </citation>
    <scope>NUCLEOTIDE SEQUENCE [LARGE SCALE GENOMIC DNA]</scope>
    <source>
        <strain evidence="2 3">DSM 44626</strain>
    </source>
</reference>
<dbReference type="STRING" id="47839.BN973_05742"/>
<dbReference type="EMBL" id="LQPY01000004">
    <property type="protein sequence ID" value="ORX07787.1"/>
    <property type="molecule type" value="Genomic_DNA"/>
</dbReference>
<accession>A0A024K5K4</accession>
<dbReference type="Proteomes" id="UP000193710">
    <property type="component" value="Unassembled WGS sequence"/>
</dbReference>
<reference evidence="1" key="1">
    <citation type="journal article" date="2014" name="Genome Announc.">
        <title>Draft Genome Sequence of Mycobacterium triplex DSM 44626.</title>
        <authorList>
            <person name="Sassi M."/>
            <person name="Croce O."/>
            <person name="Robert C."/>
            <person name="Raoult D."/>
            <person name="Drancourt M."/>
        </authorList>
    </citation>
    <scope>NUCLEOTIDE SEQUENCE [LARGE SCALE GENOMIC DNA]</scope>
    <source>
        <strain evidence="1">DSM 44626</strain>
    </source>
</reference>
<sequence length="203" mass="21031" precursor="true">MAKQITEREPRNNNSNLIGLRGAILCAGVATALTGLTAPPAAADPSNYTGYHPVDPKPFQTFNTYGGGGAQFTSPSGQLCRIVVISRGMFAYIECLGELHGSAEGNNLVRITTTAPSGFSKTTREEFLSTQRVGPDGVTREPTGAAGFIPLPAGSSLTYTSSVWSGTCAVDATSTRCTVTSNHSDGTVTTKSFASTATDATID</sequence>
<dbReference type="Proteomes" id="UP000028880">
    <property type="component" value="Unassembled WGS sequence"/>
</dbReference>
<dbReference type="EMBL" id="HG964447">
    <property type="protein sequence ID" value="CDO91335.1"/>
    <property type="molecule type" value="Genomic_DNA"/>
</dbReference>